<dbReference type="InterPro" id="IPR029058">
    <property type="entry name" value="AB_hydrolase_fold"/>
</dbReference>
<proteinExistence type="predicted"/>
<dbReference type="AlphaFoldDB" id="F8KYH3"/>
<dbReference type="PANTHER" id="PTHR43433">
    <property type="entry name" value="HYDROLASE, ALPHA/BETA FOLD FAMILY PROTEIN"/>
    <property type="match status" value="1"/>
</dbReference>
<reference evidence="2 3" key="2">
    <citation type="journal article" date="2011" name="Mol. Biol. Evol.">
        <title>Unity in variety--the pan-genome of the Chlamydiae.</title>
        <authorList>
            <person name="Collingro A."/>
            <person name="Tischler P."/>
            <person name="Weinmaier T."/>
            <person name="Penz T."/>
            <person name="Heinz E."/>
            <person name="Brunham R.C."/>
            <person name="Read T.D."/>
            <person name="Bavoil P.M."/>
            <person name="Sachse K."/>
            <person name="Kahane S."/>
            <person name="Friedman M.G."/>
            <person name="Rattei T."/>
            <person name="Myers G.S."/>
            <person name="Horn M."/>
        </authorList>
    </citation>
    <scope>NUCLEOTIDE SEQUENCE [LARGE SCALE GENOMIC DNA]</scope>
    <source>
        <strain evidence="3">UV7</strain>
    </source>
</reference>
<protein>
    <recommendedName>
        <fullName evidence="1">AB hydrolase-1 domain-containing protein</fullName>
    </recommendedName>
</protein>
<dbReference type="Pfam" id="PF00561">
    <property type="entry name" value="Abhydrolase_1"/>
    <property type="match status" value="1"/>
</dbReference>
<accession>F8KYH3</accession>
<dbReference type="eggNOG" id="COG0596">
    <property type="taxonomic scope" value="Bacteria"/>
</dbReference>
<dbReference type="InterPro" id="IPR050471">
    <property type="entry name" value="AB_hydrolase"/>
</dbReference>
<dbReference type="PANTHER" id="PTHR43433:SF5">
    <property type="entry name" value="AB HYDROLASE-1 DOMAIN-CONTAINING PROTEIN"/>
    <property type="match status" value="1"/>
</dbReference>
<keyword evidence="3" id="KW-1185">Reference proteome</keyword>
<gene>
    <name evidence="2" type="ordered locus">PUV_09700</name>
</gene>
<dbReference type="SUPFAM" id="SSF53474">
    <property type="entry name" value="alpha/beta-Hydrolases"/>
    <property type="match status" value="1"/>
</dbReference>
<organism evidence="2 3">
    <name type="scientific">Parachlamydia acanthamoebae (strain UV7)</name>
    <dbReference type="NCBI Taxonomy" id="765952"/>
    <lineage>
        <taxon>Bacteria</taxon>
        <taxon>Pseudomonadati</taxon>
        <taxon>Chlamydiota</taxon>
        <taxon>Chlamydiia</taxon>
        <taxon>Parachlamydiales</taxon>
        <taxon>Parachlamydiaceae</taxon>
        <taxon>Parachlamydia</taxon>
    </lineage>
</organism>
<dbReference type="PRINTS" id="PR00111">
    <property type="entry name" value="ABHYDROLASE"/>
</dbReference>
<reference key="1">
    <citation type="journal article" date="2011" name="Mol. Biol. Evol.">
        <title>Unity in variety -- the pan-genome of the Chlamydiae.</title>
        <authorList>
            <person name="Collingro A."/>
            <person name="Tischler P."/>
            <person name="Weinmaier T."/>
            <person name="Penz T."/>
            <person name="Heinz E."/>
            <person name="Brunham R.C."/>
            <person name="Read T.D."/>
            <person name="Bavoil P.M."/>
            <person name="Sachse K."/>
            <person name="Kahane S."/>
            <person name="Friedman M.G."/>
            <person name="Rattei T."/>
            <person name="Myers G.S.A."/>
            <person name="Horn M."/>
        </authorList>
    </citation>
    <scope>NUCLEOTIDE SEQUENCE</scope>
    <source>
        <strain>UV7</strain>
    </source>
</reference>
<evidence type="ECO:0000313" key="2">
    <source>
        <dbReference type="EMBL" id="CCB85920.1"/>
    </source>
</evidence>
<evidence type="ECO:0000313" key="3">
    <source>
        <dbReference type="Proteomes" id="UP000000495"/>
    </source>
</evidence>
<dbReference type="KEGG" id="puv:PUV_09700"/>
<dbReference type="RefSeq" id="WP_013924692.1">
    <property type="nucleotide sequence ID" value="NC_015702.1"/>
</dbReference>
<evidence type="ECO:0000259" key="1">
    <source>
        <dbReference type="Pfam" id="PF00561"/>
    </source>
</evidence>
<name>F8KYH3_PARAV</name>
<dbReference type="InterPro" id="IPR000073">
    <property type="entry name" value="AB_hydrolase_1"/>
</dbReference>
<dbReference type="Proteomes" id="UP000000495">
    <property type="component" value="Chromosome"/>
</dbReference>
<dbReference type="STRING" id="765952.PUV_09700"/>
<feature type="domain" description="AB hydrolase-1" evidence="1">
    <location>
        <begin position="38"/>
        <end position="272"/>
    </location>
</feature>
<sequence length="293" mass="32748">MSIFFICGCSSREKRVEVKKAKVGDVELAYYTRGSGEPLVMLMGFRGTMAMWDPALLEILENKYQLILFDHRGVGLSSDTPNNLTTIPQMAEDTVNLIKYLGLQKVHILGWSMGSRIAIEMGLKFPEMADCMILCSPNPGGKFQEARKSHAYTDLTSPELDEQQVLSLIFPATKEGESAAIGFAMRTADAIISGRVPNDIQISTQTIERQVEALKQWDEDDHYYEDLSNIKVPTLVTGGLKDELDSPKNVSKVACRIPFAWSAYFPHAGHAFLSQNYQHFAELVTLFIESNKK</sequence>
<dbReference type="Gene3D" id="3.40.50.1820">
    <property type="entry name" value="alpha/beta hydrolase"/>
    <property type="match status" value="1"/>
</dbReference>
<dbReference type="HOGENOM" id="CLU_020336_50_1_0"/>
<dbReference type="OrthoDB" id="9773293at2"/>
<dbReference type="EMBL" id="FR872580">
    <property type="protein sequence ID" value="CCB85920.1"/>
    <property type="molecule type" value="Genomic_DNA"/>
</dbReference>